<feature type="region of interest" description="Disordered" evidence="3">
    <location>
        <begin position="469"/>
        <end position="494"/>
    </location>
</feature>
<keyword evidence="2" id="KW-0067">ATP-binding</keyword>
<reference evidence="5 6" key="1">
    <citation type="journal article" date="2022" name="Syst. Appl. Microbiol.">
        <title>Rhodopirellula aestuarii sp. nov., a novel member of the genus Rhodopirellula isolated from brackish sediments collected in the Tagus River estuary, Portugal.</title>
        <authorList>
            <person name="Vitorino I.R."/>
            <person name="Klimek D."/>
            <person name="Calusinska M."/>
            <person name="Lobo-da-Cunha A."/>
            <person name="Vasconcelos V."/>
            <person name="Lage O.M."/>
        </authorList>
    </citation>
    <scope>NUCLEOTIDE SEQUENCE [LARGE SCALE GENOMIC DNA]</scope>
    <source>
        <strain evidence="5 6">ICT_H3.1</strain>
    </source>
</reference>
<dbReference type="Gene3D" id="1.25.40.10">
    <property type="entry name" value="Tetratricopeptide repeat domain"/>
    <property type="match status" value="1"/>
</dbReference>
<dbReference type="InterPro" id="IPR013126">
    <property type="entry name" value="Hsp_70_fam"/>
</dbReference>
<sequence length="823" mass="89600">MNHGPTIAIDFGTTRTKVAYYDEKRDEPRLISLGKEYRDIIPSVFHVPVEGAGVVTIGDDAMLMIDQDPGGIVRGLKREIGSPGVKLIGPGRLTPTREELVTKLFAEIRQRCESEVFHGCAINTCTIAVPVLFSPRQRKCLEDAAIAAGFTQVGLVDEASAAARAWASEVHQRPADHIVVCDIGGGTTDFSLVSWDDDRFLPHSDVLPSGLMVGGNDIDDQAFAALLNSQKNESTVAVLSRVRESFLVKMQSLKLFYSRGLDVATLVFKGKSHQIPRRIFQSAAEDFTTKANEALTEYINKCSKAGVDAPSIILVGGTSQLAGLKESIEQLAPQRTYTWASGDFATVLGAAILGRREECSVGNNSAAMRAYTEALGAAMADGPLSDNKRRYLLQRRESLRLGEETASVEKEILGEALDTAAAKHEASIDLPTTDELSAELFRDVPEETDAASTAVDVGIAQPEVEIKELGNAAETPTRDNQQAQSERPAQSEQTSCLINETFASIEANSSGASSSPNSTHAQNVSQHSSTGSRHHWTMLSAIGFVSAIPIVVVAGCLIAVIADHLMNRQHRVELTQKQHDPSWDIYTPTVPRSNETVDAERRGNEKEVSNAAHHKTTTGNETVIPQAISTGSGSSDNQLKVVSESASPSPIESDMQSAMRSIRQLWAEGKYQQVVRACNETIESGLHNRSFYQARGRAYARVLDWSHAVADYLRVADDVVSEKAKADFSRAYYELALAKWTMYRSSPASLGIAERLELLKECEKLDLVALKLAIPSNGDGVHDAATNLSKLVEMELLRTRNLQREQENTQDPFGGGFDPFDEY</sequence>
<gene>
    <name evidence="5" type="ORF">NB063_14780</name>
</gene>
<dbReference type="SUPFAM" id="SSF53067">
    <property type="entry name" value="Actin-like ATPase domain"/>
    <property type="match status" value="2"/>
</dbReference>
<dbReference type="EMBL" id="JAMQBK010000039">
    <property type="protein sequence ID" value="MCM2371872.1"/>
    <property type="molecule type" value="Genomic_DNA"/>
</dbReference>
<dbReference type="Gene3D" id="3.30.420.40">
    <property type="match status" value="2"/>
</dbReference>
<keyword evidence="4" id="KW-1133">Transmembrane helix</keyword>
<keyword evidence="6" id="KW-1185">Reference proteome</keyword>
<keyword evidence="1" id="KW-0547">Nucleotide-binding</keyword>
<feature type="compositionally biased region" description="Polar residues" evidence="3">
    <location>
        <begin position="478"/>
        <end position="494"/>
    </location>
</feature>
<organism evidence="5 6">
    <name type="scientific">Aporhodopirellula aestuarii</name>
    <dbReference type="NCBI Taxonomy" id="2950107"/>
    <lineage>
        <taxon>Bacteria</taxon>
        <taxon>Pseudomonadati</taxon>
        <taxon>Planctomycetota</taxon>
        <taxon>Planctomycetia</taxon>
        <taxon>Pirellulales</taxon>
        <taxon>Pirellulaceae</taxon>
        <taxon>Aporhodopirellula</taxon>
    </lineage>
</organism>
<proteinExistence type="predicted"/>
<dbReference type="SUPFAM" id="SSF48452">
    <property type="entry name" value="TPR-like"/>
    <property type="match status" value="1"/>
</dbReference>
<evidence type="ECO:0000256" key="4">
    <source>
        <dbReference type="SAM" id="Phobius"/>
    </source>
</evidence>
<dbReference type="Proteomes" id="UP001202961">
    <property type="component" value="Unassembled WGS sequence"/>
</dbReference>
<name>A0ABT0U4K9_9BACT</name>
<feature type="transmembrane region" description="Helical" evidence="4">
    <location>
        <begin position="536"/>
        <end position="561"/>
    </location>
</feature>
<dbReference type="Pfam" id="PF00012">
    <property type="entry name" value="HSP70"/>
    <property type="match status" value="1"/>
</dbReference>
<evidence type="ECO:0000313" key="6">
    <source>
        <dbReference type="Proteomes" id="UP001202961"/>
    </source>
</evidence>
<dbReference type="PRINTS" id="PR00301">
    <property type="entry name" value="HEATSHOCK70"/>
</dbReference>
<protein>
    <submittedName>
        <fullName evidence="5">Hsp70 family protein</fullName>
    </submittedName>
</protein>
<feature type="compositionally biased region" description="Low complexity" evidence="3">
    <location>
        <begin position="507"/>
        <end position="521"/>
    </location>
</feature>
<dbReference type="InterPro" id="IPR011990">
    <property type="entry name" value="TPR-like_helical_dom_sf"/>
</dbReference>
<feature type="region of interest" description="Disordered" evidence="3">
    <location>
        <begin position="507"/>
        <end position="530"/>
    </location>
</feature>
<feature type="region of interest" description="Disordered" evidence="3">
    <location>
        <begin position="803"/>
        <end position="823"/>
    </location>
</feature>
<evidence type="ECO:0000313" key="5">
    <source>
        <dbReference type="EMBL" id="MCM2371872.1"/>
    </source>
</evidence>
<evidence type="ECO:0000256" key="2">
    <source>
        <dbReference type="ARBA" id="ARBA00022840"/>
    </source>
</evidence>
<accession>A0ABT0U4K9</accession>
<dbReference type="PANTHER" id="PTHR42749">
    <property type="entry name" value="CELL SHAPE-DETERMINING PROTEIN MREB"/>
    <property type="match status" value="1"/>
</dbReference>
<dbReference type="PANTHER" id="PTHR42749:SF1">
    <property type="entry name" value="CELL SHAPE-DETERMINING PROTEIN MREB"/>
    <property type="match status" value="1"/>
</dbReference>
<comment type="caution">
    <text evidence="5">The sequence shown here is derived from an EMBL/GenBank/DDBJ whole genome shotgun (WGS) entry which is preliminary data.</text>
</comment>
<evidence type="ECO:0000256" key="1">
    <source>
        <dbReference type="ARBA" id="ARBA00022741"/>
    </source>
</evidence>
<keyword evidence="4" id="KW-0812">Transmembrane</keyword>
<dbReference type="InterPro" id="IPR043129">
    <property type="entry name" value="ATPase_NBD"/>
</dbReference>
<dbReference type="RefSeq" id="WP_250929505.1">
    <property type="nucleotide sequence ID" value="NZ_JAMQBK010000039.1"/>
</dbReference>
<keyword evidence="4" id="KW-0472">Membrane</keyword>
<evidence type="ECO:0000256" key="3">
    <source>
        <dbReference type="SAM" id="MobiDB-lite"/>
    </source>
</evidence>
<dbReference type="Gene3D" id="3.90.640.10">
    <property type="entry name" value="Actin, Chain A, domain 4"/>
    <property type="match status" value="1"/>
</dbReference>